<comment type="subcellular location">
    <subcellularLocation>
        <location evidence="1">Cell membrane</location>
        <topology evidence="1">Multi-pass membrane protein</topology>
    </subcellularLocation>
</comment>
<dbReference type="STRING" id="1122216.GCA_000423385_00558"/>
<dbReference type="InterPro" id="IPR011701">
    <property type="entry name" value="MFS"/>
</dbReference>
<evidence type="ECO:0000256" key="5">
    <source>
        <dbReference type="ARBA" id="ARBA00023136"/>
    </source>
</evidence>
<feature type="transmembrane region" description="Helical" evidence="6">
    <location>
        <begin position="135"/>
        <end position="157"/>
    </location>
</feature>
<feature type="transmembrane region" description="Helical" evidence="6">
    <location>
        <begin position="332"/>
        <end position="351"/>
    </location>
</feature>
<proteinExistence type="predicted"/>
<dbReference type="Proteomes" id="UP000255234">
    <property type="component" value="Unassembled WGS sequence"/>
</dbReference>
<dbReference type="RefSeq" id="WP_115151030.1">
    <property type="nucleotide sequence ID" value="NZ_UGPP01000001.1"/>
</dbReference>
<dbReference type="CDD" id="cd17489">
    <property type="entry name" value="MFS_YfcJ_like"/>
    <property type="match status" value="1"/>
</dbReference>
<evidence type="ECO:0000313" key="8">
    <source>
        <dbReference type="EMBL" id="STY70385.1"/>
    </source>
</evidence>
<keyword evidence="5 6" id="KW-0472">Membrane</keyword>
<dbReference type="GO" id="GO:0022857">
    <property type="term" value="F:transmembrane transporter activity"/>
    <property type="evidence" value="ECO:0007669"/>
    <property type="project" value="InterPro"/>
</dbReference>
<evidence type="ECO:0000256" key="1">
    <source>
        <dbReference type="ARBA" id="ARBA00004651"/>
    </source>
</evidence>
<dbReference type="InterPro" id="IPR020846">
    <property type="entry name" value="MFS_dom"/>
</dbReference>
<dbReference type="PANTHER" id="PTHR23531">
    <property type="entry name" value="QUINOLENE RESISTANCE PROTEIN NORA"/>
    <property type="match status" value="1"/>
</dbReference>
<keyword evidence="4 6" id="KW-1133">Transmembrane helix</keyword>
<feature type="transmembrane region" description="Helical" evidence="6">
    <location>
        <begin position="294"/>
        <end position="320"/>
    </location>
</feature>
<dbReference type="Pfam" id="PF07690">
    <property type="entry name" value="MFS_1"/>
    <property type="match status" value="1"/>
</dbReference>
<feature type="domain" description="Major facilitator superfamily (MFS) profile" evidence="7">
    <location>
        <begin position="10"/>
        <end position="382"/>
    </location>
</feature>
<evidence type="ECO:0000256" key="4">
    <source>
        <dbReference type="ARBA" id="ARBA00022989"/>
    </source>
</evidence>
<feature type="transmembrane region" description="Helical" evidence="6">
    <location>
        <begin position="238"/>
        <end position="258"/>
    </location>
</feature>
<feature type="transmembrane region" description="Helical" evidence="6">
    <location>
        <begin position="100"/>
        <end position="123"/>
    </location>
</feature>
<keyword evidence="3 6" id="KW-0812">Transmembrane</keyword>
<evidence type="ECO:0000313" key="9">
    <source>
        <dbReference type="Proteomes" id="UP000255234"/>
    </source>
</evidence>
<sequence>MINSHSRHRDIILILIASFFYMTSPMLITPIIAGFSETLGANGTTMGLIGGIMNICSLVSRPIIGIYADKISKYKLSFWGIIFIIISCLGYIMATNSFIIAIARIINGLGFALCSTCMSTWMSDLLPQEKIGSGMGIYGTMNALSMAIAPAIGVYIYQNFNYTIAFSLALFTAIISIIIIQFVKDKDEPIITTNTNFKLEIIDKNVVPIAFIMMMFAIPYCATQSFLVTYVEAKQLDIHISLFFPAYAIALLILRLSLKSLFDKLPFGIFFTSSIICASLSIYFLHAMQNNFDMLIAAIFMAGGTGIINSVCQSTALLLAPKNKRGLANSTFYIGIDLGMALGPIIAGIFYEHFSLYLFYPLFFFTIPLAIIGFFFYHQKVKNIIN</sequence>
<dbReference type="InterPro" id="IPR036259">
    <property type="entry name" value="MFS_trans_sf"/>
</dbReference>
<evidence type="ECO:0000256" key="3">
    <source>
        <dbReference type="ARBA" id="ARBA00022692"/>
    </source>
</evidence>
<evidence type="ECO:0000259" key="7">
    <source>
        <dbReference type="PROSITE" id="PS50850"/>
    </source>
</evidence>
<feature type="transmembrane region" description="Helical" evidence="6">
    <location>
        <begin position="45"/>
        <end position="64"/>
    </location>
</feature>
<dbReference type="SUPFAM" id="SSF103473">
    <property type="entry name" value="MFS general substrate transporter"/>
    <property type="match status" value="1"/>
</dbReference>
<feature type="transmembrane region" description="Helical" evidence="6">
    <location>
        <begin position="12"/>
        <end position="33"/>
    </location>
</feature>
<dbReference type="EMBL" id="UGPP01000001">
    <property type="protein sequence ID" value="STY70385.1"/>
    <property type="molecule type" value="Genomic_DNA"/>
</dbReference>
<gene>
    <name evidence="8" type="ORF">NCTC10571_00521</name>
</gene>
<organism evidence="8 9">
    <name type="scientific">Megamonas hypermegale</name>
    <dbReference type="NCBI Taxonomy" id="158847"/>
    <lineage>
        <taxon>Bacteria</taxon>
        <taxon>Bacillati</taxon>
        <taxon>Bacillota</taxon>
        <taxon>Negativicutes</taxon>
        <taxon>Selenomonadales</taxon>
        <taxon>Selenomonadaceae</taxon>
        <taxon>Megamonas</taxon>
    </lineage>
</organism>
<feature type="transmembrane region" description="Helical" evidence="6">
    <location>
        <begin position="76"/>
        <end position="94"/>
    </location>
</feature>
<feature type="transmembrane region" description="Helical" evidence="6">
    <location>
        <begin position="205"/>
        <end position="226"/>
    </location>
</feature>
<feature type="transmembrane region" description="Helical" evidence="6">
    <location>
        <begin position="265"/>
        <end position="288"/>
    </location>
</feature>
<name>A0A378NRE3_9FIRM</name>
<evidence type="ECO:0000256" key="2">
    <source>
        <dbReference type="ARBA" id="ARBA00022448"/>
    </source>
</evidence>
<feature type="transmembrane region" description="Helical" evidence="6">
    <location>
        <begin position="357"/>
        <end position="377"/>
    </location>
</feature>
<dbReference type="PANTHER" id="PTHR23531:SF1">
    <property type="entry name" value="QUINOLENE RESISTANCE PROTEIN NORA"/>
    <property type="match status" value="1"/>
</dbReference>
<dbReference type="AlphaFoldDB" id="A0A378NRE3"/>
<feature type="transmembrane region" description="Helical" evidence="6">
    <location>
        <begin position="163"/>
        <end position="184"/>
    </location>
</feature>
<dbReference type="InterPro" id="IPR052714">
    <property type="entry name" value="MFS_Exporter"/>
</dbReference>
<evidence type="ECO:0000256" key="6">
    <source>
        <dbReference type="SAM" id="Phobius"/>
    </source>
</evidence>
<accession>A0A378NRE3</accession>
<protein>
    <submittedName>
        <fullName evidence="8">Major facilitator superfamily transporter</fullName>
    </submittedName>
</protein>
<reference evidence="8 9" key="1">
    <citation type="submission" date="2018-06" db="EMBL/GenBank/DDBJ databases">
        <authorList>
            <consortium name="Pathogen Informatics"/>
            <person name="Doyle S."/>
        </authorList>
    </citation>
    <scope>NUCLEOTIDE SEQUENCE [LARGE SCALE GENOMIC DNA]</scope>
    <source>
        <strain evidence="8 9">NCTC10571</strain>
    </source>
</reference>
<dbReference type="Gene3D" id="1.20.1250.20">
    <property type="entry name" value="MFS general substrate transporter like domains"/>
    <property type="match status" value="1"/>
</dbReference>
<keyword evidence="2" id="KW-0813">Transport</keyword>
<dbReference type="PROSITE" id="PS50850">
    <property type="entry name" value="MFS"/>
    <property type="match status" value="1"/>
</dbReference>
<dbReference type="GO" id="GO:0005886">
    <property type="term" value="C:plasma membrane"/>
    <property type="evidence" value="ECO:0007669"/>
    <property type="project" value="UniProtKB-SubCell"/>
</dbReference>